<name>A0AAN8RTQ9_9PEZI</name>
<dbReference type="PANTHER" id="PTHR37171:SF1">
    <property type="entry name" value="SERINE_THREONINE-PROTEIN KINASE YRZF-RELATED"/>
    <property type="match status" value="1"/>
</dbReference>
<gene>
    <name evidence="1" type="ORF">TWF506_004002</name>
</gene>
<accession>A0AAN8RTQ9</accession>
<organism evidence="1 2">
    <name type="scientific">Arthrobotrys conoides</name>
    <dbReference type="NCBI Taxonomy" id="74498"/>
    <lineage>
        <taxon>Eukaryota</taxon>
        <taxon>Fungi</taxon>
        <taxon>Dikarya</taxon>
        <taxon>Ascomycota</taxon>
        <taxon>Pezizomycotina</taxon>
        <taxon>Orbiliomycetes</taxon>
        <taxon>Orbiliales</taxon>
        <taxon>Orbiliaceae</taxon>
        <taxon>Arthrobotrys</taxon>
    </lineage>
</organism>
<comment type="caution">
    <text evidence="1">The sequence shown here is derived from an EMBL/GenBank/DDBJ whole genome shotgun (WGS) entry which is preliminary data.</text>
</comment>
<sequence length="460" mass="53138">MKLYQFLTETKAPPLITYFYTKKTQKTDPLNPRNPQIDLEEWHDIKSSISALLGPYLDKDYPRLLSIQLGSETVHSKEDIMICAEDSFEATAQWVLKEVFDISGKFSSSKPFFNFGNTDKVFHLSEESTSTPNNPTQPKARFAIEYKTSWELPLPANLRNIYNENKSDPNNKYTKAIQQLYGRLCFNNLEFGVLSNYNSTFIFRRLPNQRLQVSPAFWYSDTFLENPVAALTYVCHYTATKQWRRCSPLAGGAISPSMEEHLLDFDPNMEFLNNELPILDWRNILLRLETKTCDQPIACLMTGSMMEKSSGTLLLKNVRFKIYDLTNPEADRRSRVELEAYKQCRTLQGAYIPRLYAVGTVWGLLRVFITENFGTPLEGETFFSDEQEQMSVILRKIHDCGMMSRVQPEYFAVSRQGQFQMRLIELGFVVKSPRTSSAIEMDDPARLRSMLSSRMSRQGW</sequence>
<dbReference type="AlphaFoldDB" id="A0AAN8RTQ9"/>
<evidence type="ECO:0000313" key="1">
    <source>
        <dbReference type="EMBL" id="KAK6499375.1"/>
    </source>
</evidence>
<dbReference type="Proteomes" id="UP001307849">
    <property type="component" value="Unassembled WGS sequence"/>
</dbReference>
<evidence type="ECO:0000313" key="2">
    <source>
        <dbReference type="Proteomes" id="UP001307849"/>
    </source>
</evidence>
<keyword evidence="2" id="KW-1185">Reference proteome</keyword>
<dbReference type="InterPro" id="IPR052396">
    <property type="entry name" value="Meiotic_Drive_Suppr_Kinase"/>
</dbReference>
<reference evidence="1 2" key="1">
    <citation type="submission" date="2019-10" db="EMBL/GenBank/DDBJ databases">
        <authorList>
            <person name="Palmer J.M."/>
        </authorList>
    </citation>
    <scope>NUCLEOTIDE SEQUENCE [LARGE SCALE GENOMIC DNA]</scope>
    <source>
        <strain evidence="1 2">TWF506</strain>
    </source>
</reference>
<proteinExistence type="predicted"/>
<dbReference type="EMBL" id="JAVHJM010000013">
    <property type="protein sequence ID" value="KAK6499375.1"/>
    <property type="molecule type" value="Genomic_DNA"/>
</dbReference>
<dbReference type="PANTHER" id="PTHR37171">
    <property type="entry name" value="SERINE/THREONINE-PROTEIN KINASE YRZF-RELATED"/>
    <property type="match status" value="1"/>
</dbReference>
<protein>
    <submittedName>
        <fullName evidence="1">Uncharacterized protein</fullName>
    </submittedName>
</protein>